<feature type="transmembrane region" description="Helical" evidence="1">
    <location>
        <begin position="55"/>
        <end position="73"/>
    </location>
</feature>
<sequence>MNRRAVWPLARCVIIEAVRRKDLWVVAILGLIIMLFAGALGFFGMRGLEAFAKDLGVSVLGLFSTILAVLISARQIPEEMNRRTLCPLLARPISRFDLLLGKYCGAVLATWLAFAMLAAATAIGLLAFGVPFEPIFAQYLLLKMLGLAAVCAASFALSLFTTPSAAATFGMLLAFGSGMLSRAFVLAGQSCPSGTRWFYGLIESLVPQFSLFDIGGRAAGGWPLVPVSVVGALTVYCTMIVGAMLCLSWLRFRRRAL</sequence>
<reference evidence="2" key="1">
    <citation type="submission" date="2020-07" db="EMBL/GenBank/DDBJ databases">
        <title>Huge and variable diversity of episymbiotic CPR bacteria and DPANN archaea in groundwater ecosystems.</title>
        <authorList>
            <person name="He C.Y."/>
            <person name="Keren R."/>
            <person name="Whittaker M."/>
            <person name="Farag I.F."/>
            <person name="Doudna J."/>
            <person name="Cate J.H.D."/>
            <person name="Banfield J.F."/>
        </authorList>
    </citation>
    <scope>NUCLEOTIDE SEQUENCE</scope>
    <source>
        <strain evidence="2">NC_groundwater_17_Pr7_B-0.1um_64_12</strain>
    </source>
</reference>
<evidence type="ECO:0000313" key="3">
    <source>
        <dbReference type="Proteomes" id="UP000727962"/>
    </source>
</evidence>
<proteinExistence type="predicted"/>
<comment type="caution">
    <text evidence="2">The sequence shown here is derived from an EMBL/GenBank/DDBJ whole genome shotgun (WGS) entry which is preliminary data.</text>
</comment>
<keyword evidence="1" id="KW-0812">Transmembrane</keyword>
<dbReference type="Pfam" id="PF12730">
    <property type="entry name" value="ABC2_membrane_4"/>
    <property type="match status" value="1"/>
</dbReference>
<dbReference type="GO" id="GO:0140359">
    <property type="term" value="F:ABC-type transporter activity"/>
    <property type="evidence" value="ECO:0007669"/>
    <property type="project" value="InterPro"/>
</dbReference>
<protein>
    <submittedName>
        <fullName evidence="2">ABC transporter permease</fullName>
    </submittedName>
</protein>
<dbReference type="PANTHER" id="PTHR43471">
    <property type="entry name" value="ABC TRANSPORTER PERMEASE"/>
    <property type="match status" value="1"/>
</dbReference>
<feature type="transmembrane region" description="Helical" evidence="1">
    <location>
        <begin position="23"/>
        <end position="43"/>
    </location>
</feature>
<keyword evidence="1" id="KW-0472">Membrane</keyword>
<feature type="transmembrane region" description="Helical" evidence="1">
    <location>
        <begin position="140"/>
        <end position="160"/>
    </location>
</feature>
<dbReference type="GO" id="GO:0005886">
    <property type="term" value="C:plasma membrane"/>
    <property type="evidence" value="ECO:0007669"/>
    <property type="project" value="UniProtKB-SubCell"/>
</dbReference>
<accession>A0A931LV07</accession>
<evidence type="ECO:0000313" key="2">
    <source>
        <dbReference type="EMBL" id="MBI1756366.1"/>
    </source>
</evidence>
<evidence type="ECO:0000256" key="1">
    <source>
        <dbReference type="SAM" id="Phobius"/>
    </source>
</evidence>
<feature type="transmembrane region" description="Helical" evidence="1">
    <location>
        <begin position="166"/>
        <end position="185"/>
    </location>
</feature>
<name>A0A931LV07_FIMGI</name>
<dbReference type="Proteomes" id="UP000727962">
    <property type="component" value="Unassembled WGS sequence"/>
</dbReference>
<gene>
    <name evidence="2" type="ORF">HYR64_04575</name>
</gene>
<organism evidence="2 3">
    <name type="scientific">Fimbriimonas ginsengisoli</name>
    <dbReference type="NCBI Taxonomy" id="1005039"/>
    <lineage>
        <taxon>Bacteria</taxon>
        <taxon>Bacillati</taxon>
        <taxon>Armatimonadota</taxon>
        <taxon>Fimbriimonadia</taxon>
        <taxon>Fimbriimonadales</taxon>
        <taxon>Fimbriimonadaceae</taxon>
        <taxon>Fimbriimonas</taxon>
    </lineage>
</organism>
<dbReference type="AlphaFoldDB" id="A0A931LV07"/>
<keyword evidence="1" id="KW-1133">Transmembrane helix</keyword>
<feature type="transmembrane region" description="Helical" evidence="1">
    <location>
        <begin position="106"/>
        <end position="128"/>
    </location>
</feature>
<dbReference type="EMBL" id="JACOSL010000029">
    <property type="protein sequence ID" value="MBI1756366.1"/>
    <property type="molecule type" value="Genomic_DNA"/>
</dbReference>
<feature type="transmembrane region" description="Helical" evidence="1">
    <location>
        <begin position="227"/>
        <end position="250"/>
    </location>
</feature>